<feature type="region of interest" description="Disordered" evidence="1">
    <location>
        <begin position="234"/>
        <end position="280"/>
    </location>
</feature>
<feature type="compositionally biased region" description="Basic and acidic residues" evidence="1">
    <location>
        <begin position="262"/>
        <end position="273"/>
    </location>
</feature>
<name>A0AAD7NMW7_9AGAR</name>
<feature type="compositionally biased region" description="Basic and acidic residues" evidence="1">
    <location>
        <begin position="19"/>
        <end position="28"/>
    </location>
</feature>
<sequence length="280" mass="31645">MLAEGSGSRLSDADWYDPEESRQDLEHPKYWSEEVEEVIVGIKQRSDTTPMKLETLCGSYRFFYQFPEPGVSEPQNLDILYPPGTTPTRNQDNPGYLTISCPSGKQPTLKNITGTVVHFGKEGRFSGIKRAKDRENKNLVNNHWEFVTFKWKEDGQDDGNSILALEVADDAGEPFIMFRCAQSPAPKLGYMWYLDIAARKDRRLNSRSDSALSHGEMARLGMQAHYPEIRAAAQVMVKSEEESESESSSDDEVENPRPAGKRKLDPTGEESVRPKKRKPV</sequence>
<dbReference type="AlphaFoldDB" id="A0AAD7NMW7"/>
<dbReference type="Proteomes" id="UP001215598">
    <property type="component" value="Unassembled WGS sequence"/>
</dbReference>
<feature type="compositionally biased region" description="Acidic residues" evidence="1">
    <location>
        <begin position="241"/>
        <end position="253"/>
    </location>
</feature>
<proteinExistence type="predicted"/>
<gene>
    <name evidence="2" type="ORF">B0H16DRAFT_374963</name>
</gene>
<organism evidence="2 3">
    <name type="scientific">Mycena metata</name>
    <dbReference type="NCBI Taxonomy" id="1033252"/>
    <lineage>
        <taxon>Eukaryota</taxon>
        <taxon>Fungi</taxon>
        <taxon>Dikarya</taxon>
        <taxon>Basidiomycota</taxon>
        <taxon>Agaricomycotina</taxon>
        <taxon>Agaricomycetes</taxon>
        <taxon>Agaricomycetidae</taxon>
        <taxon>Agaricales</taxon>
        <taxon>Marasmiineae</taxon>
        <taxon>Mycenaceae</taxon>
        <taxon>Mycena</taxon>
    </lineage>
</organism>
<protein>
    <submittedName>
        <fullName evidence="2">Uncharacterized protein</fullName>
    </submittedName>
</protein>
<evidence type="ECO:0000313" key="2">
    <source>
        <dbReference type="EMBL" id="KAJ7766892.1"/>
    </source>
</evidence>
<comment type="caution">
    <text evidence="2">The sequence shown here is derived from an EMBL/GenBank/DDBJ whole genome shotgun (WGS) entry which is preliminary data.</text>
</comment>
<evidence type="ECO:0000256" key="1">
    <source>
        <dbReference type="SAM" id="MobiDB-lite"/>
    </source>
</evidence>
<accession>A0AAD7NMW7</accession>
<evidence type="ECO:0000313" key="3">
    <source>
        <dbReference type="Proteomes" id="UP001215598"/>
    </source>
</evidence>
<keyword evidence="3" id="KW-1185">Reference proteome</keyword>
<reference evidence="2" key="1">
    <citation type="submission" date="2023-03" db="EMBL/GenBank/DDBJ databases">
        <title>Massive genome expansion in bonnet fungi (Mycena s.s.) driven by repeated elements and novel gene families across ecological guilds.</title>
        <authorList>
            <consortium name="Lawrence Berkeley National Laboratory"/>
            <person name="Harder C.B."/>
            <person name="Miyauchi S."/>
            <person name="Viragh M."/>
            <person name="Kuo A."/>
            <person name="Thoen E."/>
            <person name="Andreopoulos B."/>
            <person name="Lu D."/>
            <person name="Skrede I."/>
            <person name="Drula E."/>
            <person name="Henrissat B."/>
            <person name="Morin E."/>
            <person name="Kohler A."/>
            <person name="Barry K."/>
            <person name="LaButti K."/>
            <person name="Morin E."/>
            <person name="Salamov A."/>
            <person name="Lipzen A."/>
            <person name="Mereny Z."/>
            <person name="Hegedus B."/>
            <person name="Baldrian P."/>
            <person name="Stursova M."/>
            <person name="Weitz H."/>
            <person name="Taylor A."/>
            <person name="Grigoriev I.V."/>
            <person name="Nagy L.G."/>
            <person name="Martin F."/>
            <person name="Kauserud H."/>
        </authorList>
    </citation>
    <scope>NUCLEOTIDE SEQUENCE</scope>
    <source>
        <strain evidence="2">CBHHK182m</strain>
    </source>
</reference>
<dbReference type="EMBL" id="JARKIB010000023">
    <property type="protein sequence ID" value="KAJ7766892.1"/>
    <property type="molecule type" value="Genomic_DNA"/>
</dbReference>
<feature type="region of interest" description="Disordered" evidence="1">
    <location>
        <begin position="1"/>
        <end position="28"/>
    </location>
</feature>